<dbReference type="EMBL" id="GBXM01084554">
    <property type="protein sequence ID" value="JAH24023.1"/>
    <property type="molecule type" value="Transcribed_RNA"/>
</dbReference>
<proteinExistence type="predicted"/>
<evidence type="ECO:0000313" key="1">
    <source>
        <dbReference type="EMBL" id="JAH24023.1"/>
    </source>
</evidence>
<reference evidence="1" key="2">
    <citation type="journal article" date="2015" name="Fish Shellfish Immunol.">
        <title>Early steps in the European eel (Anguilla anguilla)-Vibrio vulnificus interaction in the gills: Role of the RtxA13 toxin.</title>
        <authorList>
            <person name="Callol A."/>
            <person name="Pajuelo D."/>
            <person name="Ebbesson L."/>
            <person name="Teles M."/>
            <person name="MacKenzie S."/>
            <person name="Amaro C."/>
        </authorList>
    </citation>
    <scope>NUCLEOTIDE SEQUENCE</scope>
</reference>
<reference evidence="1" key="1">
    <citation type="submission" date="2014-11" db="EMBL/GenBank/DDBJ databases">
        <authorList>
            <person name="Amaro Gonzalez C."/>
        </authorList>
    </citation>
    <scope>NUCLEOTIDE SEQUENCE</scope>
</reference>
<protein>
    <submittedName>
        <fullName evidence="1">Uncharacterized protein</fullName>
    </submittedName>
</protein>
<organism evidence="1">
    <name type="scientific">Anguilla anguilla</name>
    <name type="common">European freshwater eel</name>
    <name type="synonym">Muraena anguilla</name>
    <dbReference type="NCBI Taxonomy" id="7936"/>
    <lineage>
        <taxon>Eukaryota</taxon>
        <taxon>Metazoa</taxon>
        <taxon>Chordata</taxon>
        <taxon>Craniata</taxon>
        <taxon>Vertebrata</taxon>
        <taxon>Euteleostomi</taxon>
        <taxon>Actinopterygii</taxon>
        <taxon>Neopterygii</taxon>
        <taxon>Teleostei</taxon>
        <taxon>Anguilliformes</taxon>
        <taxon>Anguillidae</taxon>
        <taxon>Anguilla</taxon>
    </lineage>
</organism>
<sequence>MYVSYSEKDDVRAFDVYQITD</sequence>
<accession>A0A0E9R6P8</accession>
<dbReference type="AlphaFoldDB" id="A0A0E9R6P8"/>
<name>A0A0E9R6P8_ANGAN</name>